<evidence type="ECO:0000259" key="1">
    <source>
        <dbReference type="PROSITE" id="PS50943"/>
    </source>
</evidence>
<keyword evidence="3" id="KW-1185">Reference proteome</keyword>
<dbReference type="CDD" id="cd00093">
    <property type="entry name" value="HTH_XRE"/>
    <property type="match status" value="1"/>
</dbReference>
<dbReference type="Gene3D" id="1.10.260.40">
    <property type="entry name" value="lambda repressor-like DNA-binding domains"/>
    <property type="match status" value="1"/>
</dbReference>
<dbReference type="Proteomes" id="UP000198553">
    <property type="component" value="Unassembled WGS sequence"/>
</dbReference>
<dbReference type="PROSITE" id="PS50943">
    <property type="entry name" value="HTH_CROC1"/>
    <property type="match status" value="1"/>
</dbReference>
<evidence type="ECO:0000313" key="3">
    <source>
        <dbReference type="Proteomes" id="UP000198553"/>
    </source>
</evidence>
<dbReference type="EMBL" id="FOBW01000017">
    <property type="protein sequence ID" value="SEN68780.1"/>
    <property type="molecule type" value="Genomic_DNA"/>
</dbReference>
<dbReference type="InterPro" id="IPR010982">
    <property type="entry name" value="Lambda_DNA-bd_dom_sf"/>
</dbReference>
<name>A0A1H8IIU4_9BACI</name>
<dbReference type="SUPFAM" id="SSF47413">
    <property type="entry name" value="lambda repressor-like DNA-binding domains"/>
    <property type="match status" value="1"/>
</dbReference>
<dbReference type="InterPro" id="IPR001387">
    <property type="entry name" value="Cro/C1-type_HTH"/>
</dbReference>
<organism evidence="2 3">
    <name type="scientific">Mesobacillus persicus</name>
    <dbReference type="NCBI Taxonomy" id="930146"/>
    <lineage>
        <taxon>Bacteria</taxon>
        <taxon>Bacillati</taxon>
        <taxon>Bacillota</taxon>
        <taxon>Bacilli</taxon>
        <taxon>Bacillales</taxon>
        <taxon>Bacillaceae</taxon>
        <taxon>Mesobacillus</taxon>
    </lineage>
</organism>
<proteinExistence type="predicted"/>
<dbReference type="AlphaFoldDB" id="A0A1H8IIU4"/>
<protein>
    <submittedName>
        <fullName evidence="2">Helix-turn-helix</fullName>
    </submittedName>
</protein>
<evidence type="ECO:0000313" key="2">
    <source>
        <dbReference type="EMBL" id="SEN68780.1"/>
    </source>
</evidence>
<gene>
    <name evidence="2" type="ORF">SAMN05192533_11775</name>
</gene>
<dbReference type="GO" id="GO:0003677">
    <property type="term" value="F:DNA binding"/>
    <property type="evidence" value="ECO:0007669"/>
    <property type="project" value="InterPro"/>
</dbReference>
<dbReference type="Pfam" id="PF01381">
    <property type="entry name" value="HTH_3"/>
    <property type="match status" value="1"/>
</dbReference>
<feature type="domain" description="HTH cro/C1-type" evidence="1">
    <location>
        <begin position="10"/>
        <end position="46"/>
    </location>
</feature>
<dbReference type="RefSeq" id="WP_244532671.1">
    <property type="nucleotide sequence ID" value="NZ_FOBW01000017.1"/>
</dbReference>
<sequence length="71" mass="8104">MIDMAQFCNIKFLQEVEGLSQKQTAKKLGISRNTVSKYLKDQKAPTPIQRQRIYGGTKDYPEEIKTGITIN</sequence>
<accession>A0A1H8IIU4</accession>
<reference evidence="3" key="1">
    <citation type="submission" date="2016-10" db="EMBL/GenBank/DDBJ databases">
        <authorList>
            <person name="Varghese N."/>
            <person name="Submissions S."/>
        </authorList>
    </citation>
    <scope>NUCLEOTIDE SEQUENCE [LARGE SCALE GENOMIC DNA]</scope>
    <source>
        <strain evidence="3">B48,IBRC-M 10115,DSM 25386,CECT 8001</strain>
    </source>
</reference>